<sequence>MARNDNVGSAPTKAVFSDRKVLNGVTTVVNDLQLEGVAPQSANVNVAVMALKRARSTLSPQIRTYQVVAP</sequence>
<evidence type="ECO:0000313" key="1">
    <source>
        <dbReference type="EMBL" id="ERN40947.1"/>
    </source>
</evidence>
<dbReference type="Proteomes" id="UP000016960">
    <property type="component" value="Unassembled WGS sequence"/>
</dbReference>
<gene>
    <name evidence="1" type="ORF">KR51_00025060</name>
</gene>
<accession>U5DJ35</accession>
<proteinExistence type="predicted"/>
<organism evidence="1 2">
    <name type="scientific">Rubidibacter lacunae KORDI 51-2</name>
    <dbReference type="NCBI Taxonomy" id="582515"/>
    <lineage>
        <taxon>Bacteria</taxon>
        <taxon>Bacillati</taxon>
        <taxon>Cyanobacteriota</taxon>
        <taxon>Cyanophyceae</taxon>
        <taxon>Oscillatoriophycideae</taxon>
        <taxon>Chroococcales</taxon>
        <taxon>Aphanothecaceae</taxon>
        <taxon>Rubidibacter</taxon>
    </lineage>
</organism>
<keyword evidence="2" id="KW-1185">Reference proteome</keyword>
<dbReference type="InParanoid" id="U5DJ35"/>
<reference evidence="1 2" key="1">
    <citation type="submission" date="2013-05" db="EMBL/GenBank/DDBJ databases">
        <title>Draft genome sequence of Rubidibacter lacunae KORDI 51-2.</title>
        <authorList>
            <person name="Choi D.H."/>
            <person name="Noh J.H."/>
            <person name="Kwon K.-K."/>
            <person name="Lee J.-H."/>
            <person name="Ryu J.-Y."/>
        </authorList>
    </citation>
    <scope>NUCLEOTIDE SEQUENCE [LARGE SCALE GENOMIC DNA]</scope>
    <source>
        <strain evidence="1 2">KORDI 51-2</strain>
    </source>
</reference>
<dbReference type="EMBL" id="ASSJ01000062">
    <property type="protein sequence ID" value="ERN40947.1"/>
    <property type="molecule type" value="Genomic_DNA"/>
</dbReference>
<name>U5DJ35_9CHRO</name>
<dbReference type="AlphaFoldDB" id="U5DJ35"/>
<evidence type="ECO:0000313" key="2">
    <source>
        <dbReference type="Proteomes" id="UP000016960"/>
    </source>
</evidence>
<protein>
    <submittedName>
        <fullName evidence="1">Uncharacterized protein</fullName>
    </submittedName>
</protein>
<comment type="caution">
    <text evidence="1">The sequence shown here is derived from an EMBL/GenBank/DDBJ whole genome shotgun (WGS) entry which is preliminary data.</text>
</comment>